<protein>
    <recommendedName>
        <fullName evidence="2">EF-hand domain-containing protein</fullName>
    </recommendedName>
</protein>
<proteinExistence type="predicted"/>
<keyword evidence="1" id="KW-0106">Calcium</keyword>
<sequence length="601" mass="70068">MGTHLSTTAVKVVHDRQLISYRYVRLSQLKKSYQIIGQCLKYKERLDRNEFDQVAGFFLDDVDRHFEIWRGANTFVDTWMFMAGATTFCSAKLKEKVEFMFHMFDFDDTGTLSEHELSVMNLAAARGMARLSGIFSRLDAFLSLPIKSLSTYIYQRLKIEEGDPITFKEFQKWVYKDKTVLQFVRYYTDDTDVRVLARRKRKALEAVKKLFMEVAKERKYGNEMHYMANTKKYGAELVLAIYPDEDAPGEDDVENLKRIVDHEGRILLPPLLALGATIQAFLLVDKQGLGRVGVNELKSLLWILTEREPTQRRIKFEEKLLDPDHTGFITQGKWIACHVIDTNTRNRKMVELVEDLKKNFDIMDMDKDSKLNLTGTRDFLYDTLHHYMGKHLVNKHGERYLHALCAGFAQILFEHHNKAEHHLISWKEFVECMDMFKQRAQDYINKAFQFQTHRLRDVIEFDRDGSALLQREKAKIIFQNQTSAPVKYGHIDRMEARAELKSTVDAAEKAINGTKAEDMFKAMRKFRKHEMQLQGVVEDSRDNIYEKERAARPPNGKPSRYDKFLGGLKKKKERKKIAEEKAAVKKAREEFKLAITAGVKI</sequence>
<dbReference type="PROSITE" id="PS00018">
    <property type="entry name" value="EF_HAND_1"/>
    <property type="match status" value="1"/>
</dbReference>
<evidence type="ECO:0000259" key="2">
    <source>
        <dbReference type="PROSITE" id="PS50222"/>
    </source>
</evidence>
<dbReference type="Gene3D" id="1.10.238.10">
    <property type="entry name" value="EF-hand"/>
    <property type="match status" value="2"/>
</dbReference>
<evidence type="ECO:0000256" key="1">
    <source>
        <dbReference type="ARBA" id="ARBA00022837"/>
    </source>
</evidence>
<reference evidence="3" key="1">
    <citation type="submission" date="2021-01" db="EMBL/GenBank/DDBJ databases">
        <authorList>
            <person name="Corre E."/>
            <person name="Pelletier E."/>
            <person name="Niang G."/>
            <person name="Scheremetjew M."/>
            <person name="Finn R."/>
            <person name="Kale V."/>
            <person name="Holt S."/>
            <person name="Cochrane G."/>
            <person name="Meng A."/>
            <person name="Brown T."/>
            <person name="Cohen L."/>
        </authorList>
    </citation>
    <scope>NUCLEOTIDE SEQUENCE</scope>
    <source>
        <strain evidence="3">CCCM811</strain>
    </source>
</reference>
<dbReference type="AlphaFoldDB" id="A0A7S3Z2D8"/>
<dbReference type="EMBL" id="HBIV01029854">
    <property type="protein sequence ID" value="CAE0669678.1"/>
    <property type="molecule type" value="Transcribed_RNA"/>
</dbReference>
<dbReference type="InterPro" id="IPR002048">
    <property type="entry name" value="EF_hand_dom"/>
</dbReference>
<dbReference type="SUPFAM" id="SSF47473">
    <property type="entry name" value="EF-hand"/>
    <property type="match status" value="2"/>
</dbReference>
<name>A0A7S3Z2D8_9EUKA</name>
<dbReference type="PROSITE" id="PS50222">
    <property type="entry name" value="EF_HAND_2"/>
    <property type="match status" value="1"/>
</dbReference>
<organism evidence="3">
    <name type="scientific">Lotharella globosa</name>
    <dbReference type="NCBI Taxonomy" id="91324"/>
    <lineage>
        <taxon>Eukaryota</taxon>
        <taxon>Sar</taxon>
        <taxon>Rhizaria</taxon>
        <taxon>Cercozoa</taxon>
        <taxon>Chlorarachniophyceae</taxon>
        <taxon>Lotharella</taxon>
    </lineage>
</organism>
<dbReference type="InterPro" id="IPR018247">
    <property type="entry name" value="EF_Hand_1_Ca_BS"/>
</dbReference>
<evidence type="ECO:0000313" key="3">
    <source>
        <dbReference type="EMBL" id="CAE0669678.1"/>
    </source>
</evidence>
<gene>
    <name evidence="3" type="ORF">LGLO00237_LOCUS21308</name>
</gene>
<dbReference type="InterPro" id="IPR011992">
    <property type="entry name" value="EF-hand-dom_pair"/>
</dbReference>
<feature type="domain" description="EF-hand" evidence="2">
    <location>
        <begin position="92"/>
        <end position="127"/>
    </location>
</feature>
<dbReference type="GO" id="GO:0005509">
    <property type="term" value="F:calcium ion binding"/>
    <property type="evidence" value="ECO:0007669"/>
    <property type="project" value="InterPro"/>
</dbReference>
<accession>A0A7S3Z2D8</accession>